<feature type="coiled-coil region" evidence="1">
    <location>
        <begin position="301"/>
        <end position="457"/>
    </location>
</feature>
<feature type="compositionally biased region" description="Polar residues" evidence="2">
    <location>
        <begin position="170"/>
        <end position="190"/>
    </location>
</feature>
<feature type="coiled-coil region" evidence="1">
    <location>
        <begin position="1545"/>
        <end position="1611"/>
    </location>
</feature>
<proteinExistence type="predicted"/>
<name>A0AAV9A8N6_ACOGR</name>
<dbReference type="EMBL" id="JAUJYN010000011">
    <property type="protein sequence ID" value="KAK1260524.1"/>
    <property type="molecule type" value="Genomic_DNA"/>
</dbReference>
<gene>
    <name evidence="4" type="ORF">QJS04_geneDACA002174</name>
</gene>
<feature type="compositionally biased region" description="Basic and acidic residues" evidence="2">
    <location>
        <begin position="1455"/>
        <end position="1464"/>
    </location>
</feature>
<feature type="compositionally biased region" description="Polar residues" evidence="2">
    <location>
        <begin position="260"/>
        <end position="274"/>
    </location>
</feature>
<organism evidence="4 5">
    <name type="scientific">Acorus gramineus</name>
    <name type="common">Dwarf sweet flag</name>
    <dbReference type="NCBI Taxonomy" id="55184"/>
    <lineage>
        <taxon>Eukaryota</taxon>
        <taxon>Viridiplantae</taxon>
        <taxon>Streptophyta</taxon>
        <taxon>Embryophyta</taxon>
        <taxon>Tracheophyta</taxon>
        <taxon>Spermatophyta</taxon>
        <taxon>Magnoliopsida</taxon>
        <taxon>Liliopsida</taxon>
        <taxon>Acoraceae</taxon>
        <taxon>Acorus</taxon>
    </lineage>
</organism>
<reference evidence="4" key="1">
    <citation type="journal article" date="2023" name="Nat. Commun.">
        <title>Diploid and tetraploid genomes of Acorus and the evolution of monocots.</title>
        <authorList>
            <person name="Ma L."/>
            <person name="Liu K.W."/>
            <person name="Li Z."/>
            <person name="Hsiao Y.Y."/>
            <person name="Qi Y."/>
            <person name="Fu T."/>
            <person name="Tang G.D."/>
            <person name="Zhang D."/>
            <person name="Sun W.H."/>
            <person name="Liu D.K."/>
            <person name="Li Y."/>
            <person name="Chen G.Z."/>
            <person name="Liu X.D."/>
            <person name="Liao X.Y."/>
            <person name="Jiang Y.T."/>
            <person name="Yu X."/>
            <person name="Hao Y."/>
            <person name="Huang J."/>
            <person name="Zhao X.W."/>
            <person name="Ke S."/>
            <person name="Chen Y.Y."/>
            <person name="Wu W.L."/>
            <person name="Hsu J.L."/>
            <person name="Lin Y.F."/>
            <person name="Huang M.D."/>
            <person name="Li C.Y."/>
            <person name="Huang L."/>
            <person name="Wang Z.W."/>
            <person name="Zhao X."/>
            <person name="Zhong W.Y."/>
            <person name="Peng D.H."/>
            <person name="Ahmad S."/>
            <person name="Lan S."/>
            <person name="Zhang J.S."/>
            <person name="Tsai W.C."/>
            <person name="Van de Peer Y."/>
            <person name="Liu Z.J."/>
        </authorList>
    </citation>
    <scope>NUCLEOTIDE SEQUENCE</scope>
    <source>
        <strain evidence="4">SCP</strain>
    </source>
</reference>
<feature type="region of interest" description="Disordered" evidence="2">
    <location>
        <begin position="1455"/>
        <end position="1480"/>
    </location>
</feature>
<dbReference type="InterPro" id="IPR019448">
    <property type="entry name" value="NT-C2"/>
</dbReference>
<keyword evidence="1" id="KW-0175">Coiled coil</keyword>
<dbReference type="PANTHER" id="PTHR47270:SF3">
    <property type="entry name" value="HYPOTETICAL PROTEIN"/>
    <property type="match status" value="1"/>
</dbReference>
<accession>A0AAV9A8N6</accession>
<evidence type="ECO:0000259" key="3">
    <source>
        <dbReference type="PROSITE" id="PS51840"/>
    </source>
</evidence>
<feature type="compositionally biased region" description="Polar residues" evidence="2">
    <location>
        <begin position="223"/>
        <end position="232"/>
    </location>
</feature>
<dbReference type="Pfam" id="PF10358">
    <property type="entry name" value="NT-C2"/>
    <property type="match status" value="1"/>
</dbReference>
<sequence length="1644" mass="186513">MFRLQRHRSSKSGEKIDFRFSKFQASQVPKGWDKLFVSIISVETGKTIAKSSKAVVRNGTCQWPESLSESIWISHDASKDLEECLFKIVVSMGSARAGILGEATVNLTDFMSPSDPGPISLPLKKSAHGTILQVKIQCLNQKTKFRKGSASNLDDLYTENDDMDNKSDGSDISFNRSVGSSSGNHLGSTSHPDELGNRDLSFSGSGSHRSSDSGESLGRTILSPGNNLSRGSYNHIGRQDSAGSQIGGTYISDLGDEVPRSNQSSFNSRTTGSGIHYQNQWHELTGQNSSHSLAPSSLRNKNSSKDLLEAAEHTIEDLRAEAKMWENNARKTKIDLDKLKKDLADQSRKRANLDMKLSMACSERDSLRQEIEKMKLSVEELTAKQSVSDNSSSPSEDLINLKKELEDELKFQKESSTNLTLQLKKSQEANLELISILQELEETIEKQGIEIVNLSEKKDLMNIESSISGTDQSRRLDLHDESLVKNLQKGFTNPEDSNVEAISGKWDGNSGMDYRHDLLLQLHELQESESKLQCVVKSLEKSLEEKDHEIKLTGSLKDQALHDKEAEWANKLSLKEKEIAELETKLSNLVDFKDLKDGEISRGGDSDLIKEVEDLRIKVQELERDCNELTDENLELMYKMKESEKDSLMKETSTVAALDDSPVSASSGNAESEISLLKYHLEGELKNAEMLNDGNVTESLQIQVGLLQKKHTALELELQHFKDKASDLDAKLCQSLMEVEEKGVELTVVRSELENFHGTIQNKEILIILSNFYNQLLLTLSKVKNTWHGGICSDVFIESESFNLMNSGSEDPITPEKVKTMVEKFLELNNILEAKHAECKDTFTGSDIREQDAQLAETQKNLEEYVLKEQELKHLNDKLQLDNEDINQQLAVKRTEIDLLKSGFLLKEEDVLRNSQSESETLIASLLKDKNQLEKDLETALRGSSITSKCLDDVQQDMMVLTSSMETRESASKILERKSMELEGSKCELELHISELEQENVQLSERVSGLEAQLRYYTHERESNHLEVENSRRLVIDLRDQIERLGIEMEMQKVEHKERLQDFQKKLSEAQEQSEFSKRAQVKLQATIENLIEECSSLQELTGDLRRKKLEMHEHCAHIEVELRESQKKNYELHKKVEILEFKLSSLNKDVEHFHSHAHPDNFSHARNLCDEVPPEKMVVVGQLQTEVTHFTAELVPAQYENGQLTPEGVPKVSILHPGQSELEDNLNKVHSKAWLVDTESPLESESKSQGSTGIGTSSKLSDELLVADLKHMQIPLEGVESSEPQFTRIVNELEIKLKASEYEKQQLTEEIWSLKDQLQKIVHLQDEILDLRNSLDETKFEKVKLEASLQTVSSDCEELKVERISFVDKLSRMKKDLTESEDARRRMVALEEKVLLLEGDLSARDALSAQDAELKNELSRMKRANSQFKRKIQSLEEEKDEYLKRAQELEKELKLRKDEKQSNEEPTINSNSKSASDFSVHKNEAEENINGHSDVQAELIKKIKQLQVLQNCQENQVDQGNSLADKKPHDQIEPGEAINLGERIHMLEIELAEALETNNMYKQQLKSFLSESQVADDDAPERPSAKVVQMDGHHRRTSSLEAELKDLRERYFSMSIKYAQVEAEREELVMKLKPPKKEKRWFS</sequence>
<evidence type="ECO:0000256" key="2">
    <source>
        <dbReference type="SAM" id="MobiDB-lite"/>
    </source>
</evidence>
<feature type="domain" description="C2 NT-type" evidence="3">
    <location>
        <begin position="6"/>
        <end position="140"/>
    </location>
</feature>
<evidence type="ECO:0000256" key="1">
    <source>
        <dbReference type="SAM" id="Coils"/>
    </source>
</evidence>
<keyword evidence="5" id="KW-1185">Reference proteome</keyword>
<feature type="region of interest" description="Disordered" evidence="2">
    <location>
        <begin position="152"/>
        <end position="274"/>
    </location>
</feature>
<reference evidence="4" key="2">
    <citation type="submission" date="2023-06" db="EMBL/GenBank/DDBJ databases">
        <authorList>
            <person name="Ma L."/>
            <person name="Liu K.-W."/>
            <person name="Li Z."/>
            <person name="Hsiao Y.-Y."/>
            <person name="Qi Y."/>
            <person name="Fu T."/>
            <person name="Tang G."/>
            <person name="Zhang D."/>
            <person name="Sun W.-H."/>
            <person name="Liu D.-K."/>
            <person name="Li Y."/>
            <person name="Chen G.-Z."/>
            <person name="Liu X.-D."/>
            <person name="Liao X.-Y."/>
            <person name="Jiang Y.-T."/>
            <person name="Yu X."/>
            <person name="Hao Y."/>
            <person name="Huang J."/>
            <person name="Zhao X.-W."/>
            <person name="Ke S."/>
            <person name="Chen Y.-Y."/>
            <person name="Wu W.-L."/>
            <person name="Hsu J.-L."/>
            <person name="Lin Y.-F."/>
            <person name="Huang M.-D."/>
            <person name="Li C.-Y."/>
            <person name="Huang L."/>
            <person name="Wang Z.-W."/>
            <person name="Zhao X."/>
            <person name="Zhong W.-Y."/>
            <person name="Peng D.-H."/>
            <person name="Ahmad S."/>
            <person name="Lan S."/>
            <person name="Zhang J.-S."/>
            <person name="Tsai W.-C."/>
            <person name="Van De Peer Y."/>
            <person name="Liu Z.-J."/>
        </authorList>
    </citation>
    <scope>NUCLEOTIDE SEQUENCE</scope>
    <source>
        <strain evidence="4">SCP</strain>
        <tissue evidence="4">Leaves</tissue>
    </source>
</reference>
<feature type="compositionally biased region" description="Low complexity" evidence="2">
    <location>
        <begin position="201"/>
        <end position="218"/>
    </location>
</feature>
<dbReference type="PANTHER" id="PTHR47270">
    <property type="entry name" value="PROTEIN MLP1-LIKE"/>
    <property type="match status" value="1"/>
</dbReference>
<protein>
    <recommendedName>
        <fullName evidence="3">C2 NT-type domain-containing protein</fullName>
    </recommendedName>
</protein>
<feature type="coiled-coil region" evidence="1">
    <location>
        <begin position="1053"/>
        <end position="1108"/>
    </location>
</feature>
<evidence type="ECO:0000313" key="4">
    <source>
        <dbReference type="EMBL" id="KAK1260524.1"/>
    </source>
</evidence>
<feature type="compositionally biased region" description="Polar residues" evidence="2">
    <location>
        <begin position="1465"/>
        <end position="1478"/>
    </location>
</feature>
<dbReference type="Proteomes" id="UP001179952">
    <property type="component" value="Unassembled WGS sequence"/>
</dbReference>
<comment type="caution">
    <text evidence="4">The sequence shown here is derived from an EMBL/GenBank/DDBJ whole genome shotgun (WGS) entry which is preliminary data.</text>
</comment>
<evidence type="ECO:0000313" key="5">
    <source>
        <dbReference type="Proteomes" id="UP001179952"/>
    </source>
</evidence>
<feature type="coiled-coil region" evidence="1">
    <location>
        <begin position="848"/>
        <end position="896"/>
    </location>
</feature>
<feature type="coiled-coil region" evidence="1">
    <location>
        <begin position="565"/>
        <end position="646"/>
    </location>
</feature>
<dbReference type="PROSITE" id="PS51840">
    <property type="entry name" value="C2_NT"/>
    <property type="match status" value="1"/>
</dbReference>